<dbReference type="RefSeq" id="WP_188342098.1">
    <property type="nucleotide sequence ID" value="NZ_CP061283.1"/>
</dbReference>
<reference evidence="2 3" key="1">
    <citation type="submission" date="2020-09" db="EMBL/GenBank/DDBJ databases">
        <title>A novel species.</title>
        <authorList>
            <person name="Gao J."/>
        </authorList>
    </citation>
    <scope>NUCLEOTIDE SEQUENCE [LARGE SCALE GENOMIC DNA]</scope>
    <source>
        <strain evidence="2 3">CRXT-Y-14</strain>
        <plasmid evidence="2 3">unnamed2</plasmid>
    </source>
</reference>
<proteinExistence type="predicted"/>
<name>A0A7H1BL38_9ACTN</name>
<keyword evidence="3" id="KW-1185">Reference proteome</keyword>
<evidence type="ECO:0000256" key="1">
    <source>
        <dbReference type="SAM" id="MobiDB-lite"/>
    </source>
</evidence>
<accession>A0A7H1BL38</accession>
<sequence length="114" mass="13083">MGNERGSAVADPTASGPDYNDLSDTAVAYRWVPRDEGRENRPAILAEFATGLEEYAAEQGARLVGAMTVDFPRLRDLPKDVRRSILRTMWLQERRWWRWGDLVLVRAWQHTEPA</sequence>
<feature type="region of interest" description="Disordered" evidence="1">
    <location>
        <begin position="1"/>
        <end position="22"/>
    </location>
</feature>
<dbReference type="AlphaFoldDB" id="A0A7H1BL38"/>
<protein>
    <submittedName>
        <fullName evidence="2">Uncharacterized protein</fullName>
    </submittedName>
</protein>
<geneLocation type="plasmid" evidence="2 3">
    <name>unnamed2</name>
</geneLocation>
<organism evidence="2 3">
    <name type="scientific">Streptomyces xanthii</name>
    <dbReference type="NCBI Taxonomy" id="2768069"/>
    <lineage>
        <taxon>Bacteria</taxon>
        <taxon>Bacillati</taxon>
        <taxon>Actinomycetota</taxon>
        <taxon>Actinomycetes</taxon>
        <taxon>Kitasatosporales</taxon>
        <taxon>Streptomycetaceae</taxon>
        <taxon>Streptomyces</taxon>
    </lineage>
</organism>
<dbReference type="Proteomes" id="UP000516428">
    <property type="component" value="Plasmid unnamed2"/>
</dbReference>
<dbReference type="EMBL" id="CP061283">
    <property type="protein sequence ID" value="QNS09443.1"/>
    <property type="molecule type" value="Genomic_DNA"/>
</dbReference>
<gene>
    <name evidence="2" type="ORF">IAG42_37405</name>
</gene>
<evidence type="ECO:0000313" key="3">
    <source>
        <dbReference type="Proteomes" id="UP000516428"/>
    </source>
</evidence>
<evidence type="ECO:0000313" key="2">
    <source>
        <dbReference type="EMBL" id="QNS09443.1"/>
    </source>
</evidence>
<keyword evidence="2" id="KW-0614">Plasmid</keyword>
<dbReference type="KEGG" id="sxn:IAG42_37405"/>